<evidence type="ECO:0008006" key="5">
    <source>
        <dbReference type="Google" id="ProtNLM"/>
    </source>
</evidence>
<dbReference type="GO" id="GO:0004659">
    <property type="term" value="F:prenyltransferase activity"/>
    <property type="evidence" value="ECO:0007669"/>
    <property type="project" value="InterPro"/>
</dbReference>
<dbReference type="OrthoDB" id="9805316at2"/>
<sequence>MTISAAPAPARPSDWPDGKGVVDLAPDDRPHLSAGVECWQLHFHATDAEGREFSGFVVFVASAYRDTADAGEIERGHVVSWGLYDVTADRYVWDAALDRDGLRFGRELLRETDVVEPNLRRAMLEVLDRDVPIPPERLLVEPVSVRWDDLALTYGEAASLTRQHDGSYRVPARSADGSCGFDVAFEPTKPTIRFGVDGVIPGSRGDTAGSMFHYFVPRGTVTGAVVTGGEARPISSGIGWYHHQFGDRIRSLRMPLDAVEVMERCWWWVGVHLDNGWDLTVYVVLDWNRDEDRAVERCRFAVAIAATGESIPLDDLDCAGTEERISVQSFAEYPTVWRLRSVQAGLDLTLTAVSPRQECITFTLGDFWKGRVSVSGTAAGSTVHGTGFAEVLPARRRASMEHLLAGPARHVRRLIRELYPDRVDAATAGGLVGSTDPVLLSHLPYDDLGAALVRPVRHLVDHGGKCWRPYMFMVALHLAGGDGERFHTIMSAAELLHVGSEIVDDIEDGSTVRRGAPTAHQVVGEALAINAGCAAYFAFDRVARTIDGVDEPTWHKIYQTYGAILRAGHAGQALDLYGHTDAMTHAIETGDPEPLSQRLIVTYRLKTAAAFRGLAIIATLLADSPPALTTALTDYFETVGTTFQVADDALDVCRGFPAIYPAHQQKGTGRSPGEDIRAGKVNFPMARAVGILPRPRMRELWQTVAARPTDPATVRDCLDILQDCGAVDESIAYAGRLVDQAWIKLTPHIPVCQASVFARMLGTYSAYRDLSH</sequence>
<dbReference type="RefSeq" id="WP_084641515.1">
    <property type="nucleotide sequence ID" value="NZ_QHHU01000144.1"/>
</dbReference>
<reference evidence="3 4" key="1">
    <citation type="submission" date="2018-05" db="EMBL/GenBank/DDBJ databases">
        <title>Evolution of GPA BGCs.</title>
        <authorList>
            <person name="Waglechner N."/>
            <person name="Wright G.D."/>
        </authorList>
    </citation>
    <scope>NUCLEOTIDE SEQUENCE [LARGE SCALE GENOMIC DNA]</scope>
    <source>
        <strain evidence="3 4">DSM 5908</strain>
    </source>
</reference>
<evidence type="ECO:0000313" key="3">
    <source>
        <dbReference type="EMBL" id="RSM34487.1"/>
    </source>
</evidence>
<dbReference type="SUPFAM" id="SSF159245">
    <property type="entry name" value="AttH-like"/>
    <property type="match status" value="1"/>
</dbReference>
<proteinExistence type="predicted"/>
<dbReference type="PANTHER" id="PTHR12001:SF44">
    <property type="entry name" value="GERANYLGERANYL PYROPHOSPHATE SYNTHASE"/>
    <property type="match status" value="1"/>
</dbReference>
<dbReference type="PANTHER" id="PTHR12001">
    <property type="entry name" value="GERANYLGERANYL PYROPHOSPHATE SYNTHASE"/>
    <property type="match status" value="1"/>
</dbReference>
<keyword evidence="1" id="KW-0479">Metal-binding</keyword>
<dbReference type="EMBL" id="QHHU01000144">
    <property type="protein sequence ID" value="RSM34487.1"/>
    <property type="molecule type" value="Genomic_DNA"/>
</dbReference>
<organism evidence="3 4">
    <name type="scientific">Amycolatopsis balhimycina DSM 5908</name>
    <dbReference type="NCBI Taxonomy" id="1081091"/>
    <lineage>
        <taxon>Bacteria</taxon>
        <taxon>Bacillati</taxon>
        <taxon>Actinomycetota</taxon>
        <taxon>Actinomycetes</taxon>
        <taxon>Pseudonocardiales</taxon>
        <taxon>Pseudonocardiaceae</taxon>
        <taxon>Amycolatopsis</taxon>
    </lineage>
</organism>
<dbReference type="GO" id="GO:0046872">
    <property type="term" value="F:metal ion binding"/>
    <property type="evidence" value="ECO:0007669"/>
    <property type="project" value="UniProtKB-KW"/>
</dbReference>
<dbReference type="Pfam" id="PF17186">
    <property type="entry name" value="Lipocalin_9"/>
    <property type="match status" value="1"/>
</dbReference>
<evidence type="ECO:0000256" key="2">
    <source>
        <dbReference type="ARBA" id="ARBA00022842"/>
    </source>
</evidence>
<dbReference type="Gene3D" id="1.10.600.10">
    <property type="entry name" value="Farnesyl Diphosphate Synthase"/>
    <property type="match status" value="1"/>
</dbReference>
<gene>
    <name evidence="3" type="ORF">DMA12_48090</name>
</gene>
<dbReference type="Proteomes" id="UP000286716">
    <property type="component" value="Unassembled WGS sequence"/>
</dbReference>
<evidence type="ECO:0000313" key="4">
    <source>
        <dbReference type="Proteomes" id="UP000286716"/>
    </source>
</evidence>
<dbReference type="Gene3D" id="2.40.370.10">
    <property type="entry name" value="AttH-like domain"/>
    <property type="match status" value="2"/>
</dbReference>
<dbReference type="GO" id="GO:0008299">
    <property type="term" value="P:isoprenoid biosynthetic process"/>
    <property type="evidence" value="ECO:0007669"/>
    <property type="project" value="InterPro"/>
</dbReference>
<dbReference type="InterPro" id="IPR000092">
    <property type="entry name" value="Polyprenyl_synt"/>
</dbReference>
<name>A0A428VUJ6_AMYBA</name>
<keyword evidence="2" id="KW-0460">Magnesium</keyword>
<dbReference type="SUPFAM" id="SSF48576">
    <property type="entry name" value="Terpenoid synthases"/>
    <property type="match status" value="1"/>
</dbReference>
<dbReference type="InterPro" id="IPR023374">
    <property type="entry name" value="AttH-like_dom_sf"/>
</dbReference>
<comment type="caution">
    <text evidence="3">The sequence shown here is derived from an EMBL/GenBank/DDBJ whole genome shotgun (WGS) entry which is preliminary data.</text>
</comment>
<keyword evidence="4" id="KW-1185">Reference proteome</keyword>
<accession>A0A428VUJ6</accession>
<protein>
    <recommendedName>
        <fullName evidence="5">Polyprenyl synthetase</fullName>
    </recommendedName>
</protein>
<dbReference type="Pfam" id="PF00348">
    <property type="entry name" value="polyprenyl_synt"/>
    <property type="match status" value="1"/>
</dbReference>
<evidence type="ECO:0000256" key="1">
    <source>
        <dbReference type="ARBA" id="ARBA00022723"/>
    </source>
</evidence>
<dbReference type="AlphaFoldDB" id="A0A428VUJ6"/>
<dbReference type="InterPro" id="IPR008949">
    <property type="entry name" value="Isoprenoid_synthase_dom_sf"/>
</dbReference>